<dbReference type="EMBL" id="MU006780">
    <property type="protein sequence ID" value="KAF2643407.1"/>
    <property type="molecule type" value="Genomic_DNA"/>
</dbReference>
<accession>A0A6A6S857</accession>
<sequence>MTTAMSQQGLELPSSRQDIVSALLNDYGSFDDDDASLYSVYSPAAAPPKTPERERESSDRKSIPYEDRFQLRVVDEPASPDSPDSSYSSTDSQTSRIKYRSISRDSKPPSLSLFASNGSTAKVPPSSVPSSGTLNRVTSLPRTPRGEEAAGSQKSLPPPPPEKLARRQQQQQETPMGNQVSVNRLPRKDSLQSQERNNMDEAAEPVKRKPIPSKIMSLLDLKNRPRGGKGGPMPVPRSRNESMDRPLTAVEAKFKDSLELSENVLTKSRTNEDAMSQKIPPVPVMGSLPPTPTSDGHVTSKKTFAGTGLPSNPRAKHMKGKSSTGFKWVGGAKAAPAPNTITPGPSPSPQEGDQHRPFSLKPASSAPTTDVPSNPIADSAATTSPYPPPSTIRSPAGLPSQQPQPGSPVSLSSPEDPSVSEGDQAEALDVSTPLTPVFTPMTMQPAPTAAAPITNKHLTCYTKHKHYVWSKNDFQPMACMVCKSNERERKWACTWCYLRICLGCAGELRKIEGKDVKNLLEKKGINLEMAMSVDGPRGRDRVRSMEIAQRPNRHDSGTVPSNGAAGNPSVVVWNADEKGYRGENDFA</sequence>
<organism evidence="2 3">
    <name type="scientific">Massarina eburnea CBS 473.64</name>
    <dbReference type="NCBI Taxonomy" id="1395130"/>
    <lineage>
        <taxon>Eukaryota</taxon>
        <taxon>Fungi</taxon>
        <taxon>Dikarya</taxon>
        <taxon>Ascomycota</taxon>
        <taxon>Pezizomycotina</taxon>
        <taxon>Dothideomycetes</taxon>
        <taxon>Pleosporomycetidae</taxon>
        <taxon>Pleosporales</taxon>
        <taxon>Massarineae</taxon>
        <taxon>Massarinaceae</taxon>
        <taxon>Massarina</taxon>
    </lineage>
</organism>
<feature type="compositionally biased region" description="Basic and acidic residues" evidence="1">
    <location>
        <begin position="50"/>
        <end position="75"/>
    </location>
</feature>
<evidence type="ECO:0000313" key="3">
    <source>
        <dbReference type="Proteomes" id="UP000799753"/>
    </source>
</evidence>
<feature type="region of interest" description="Disordered" evidence="1">
    <location>
        <begin position="265"/>
        <end position="425"/>
    </location>
</feature>
<protein>
    <submittedName>
        <fullName evidence="2">Uncharacterized protein</fullName>
    </submittedName>
</protein>
<evidence type="ECO:0000256" key="1">
    <source>
        <dbReference type="SAM" id="MobiDB-lite"/>
    </source>
</evidence>
<feature type="region of interest" description="Disordered" evidence="1">
    <location>
        <begin position="41"/>
        <end position="245"/>
    </location>
</feature>
<feature type="region of interest" description="Disordered" evidence="1">
    <location>
        <begin position="548"/>
        <end position="568"/>
    </location>
</feature>
<feature type="compositionally biased region" description="Low complexity" evidence="1">
    <location>
        <begin position="79"/>
        <end position="95"/>
    </location>
</feature>
<feature type="compositionally biased region" description="Polar residues" evidence="1">
    <location>
        <begin position="167"/>
        <end position="182"/>
    </location>
</feature>
<reference evidence="2" key="1">
    <citation type="journal article" date="2020" name="Stud. Mycol.">
        <title>101 Dothideomycetes genomes: a test case for predicting lifestyles and emergence of pathogens.</title>
        <authorList>
            <person name="Haridas S."/>
            <person name="Albert R."/>
            <person name="Binder M."/>
            <person name="Bloem J."/>
            <person name="Labutti K."/>
            <person name="Salamov A."/>
            <person name="Andreopoulos B."/>
            <person name="Baker S."/>
            <person name="Barry K."/>
            <person name="Bills G."/>
            <person name="Bluhm B."/>
            <person name="Cannon C."/>
            <person name="Castanera R."/>
            <person name="Culley D."/>
            <person name="Daum C."/>
            <person name="Ezra D."/>
            <person name="Gonzalez J."/>
            <person name="Henrissat B."/>
            <person name="Kuo A."/>
            <person name="Liang C."/>
            <person name="Lipzen A."/>
            <person name="Lutzoni F."/>
            <person name="Magnuson J."/>
            <person name="Mondo S."/>
            <person name="Nolan M."/>
            <person name="Ohm R."/>
            <person name="Pangilinan J."/>
            <person name="Park H.-J."/>
            <person name="Ramirez L."/>
            <person name="Alfaro M."/>
            <person name="Sun H."/>
            <person name="Tritt A."/>
            <person name="Yoshinaga Y."/>
            <person name="Zwiers L.-H."/>
            <person name="Turgeon B."/>
            <person name="Goodwin S."/>
            <person name="Spatafora J."/>
            <person name="Crous P."/>
            <person name="Grigoriev I."/>
        </authorList>
    </citation>
    <scope>NUCLEOTIDE SEQUENCE</scope>
    <source>
        <strain evidence="2">CBS 473.64</strain>
    </source>
</reference>
<dbReference type="AlphaFoldDB" id="A0A6A6S857"/>
<feature type="compositionally biased region" description="Polar residues" evidence="1">
    <location>
        <begin position="128"/>
        <end position="141"/>
    </location>
</feature>
<dbReference type="OrthoDB" id="5425130at2759"/>
<dbReference type="Proteomes" id="UP000799753">
    <property type="component" value="Unassembled WGS sequence"/>
</dbReference>
<evidence type="ECO:0000313" key="2">
    <source>
        <dbReference type="EMBL" id="KAF2643407.1"/>
    </source>
</evidence>
<proteinExistence type="predicted"/>
<feature type="compositionally biased region" description="Low complexity" evidence="1">
    <location>
        <begin position="391"/>
        <end position="414"/>
    </location>
</feature>
<name>A0A6A6S857_9PLEO</name>
<keyword evidence="3" id="KW-1185">Reference proteome</keyword>
<gene>
    <name evidence="2" type="ORF">P280DRAFT_478180</name>
</gene>